<dbReference type="EMBL" id="VSSQ01025032">
    <property type="protein sequence ID" value="MPM72910.1"/>
    <property type="molecule type" value="Genomic_DNA"/>
</dbReference>
<organism evidence="1">
    <name type="scientific">bioreactor metagenome</name>
    <dbReference type="NCBI Taxonomy" id="1076179"/>
    <lineage>
        <taxon>unclassified sequences</taxon>
        <taxon>metagenomes</taxon>
        <taxon>ecological metagenomes</taxon>
    </lineage>
</organism>
<proteinExistence type="predicted"/>
<comment type="caution">
    <text evidence="1">The sequence shown here is derived from an EMBL/GenBank/DDBJ whole genome shotgun (WGS) entry which is preliminary data.</text>
</comment>
<accession>A0A645C562</accession>
<evidence type="ECO:0000313" key="1">
    <source>
        <dbReference type="EMBL" id="MPM72910.1"/>
    </source>
</evidence>
<name>A0A645C562_9ZZZZ</name>
<protein>
    <submittedName>
        <fullName evidence="1">Uncharacterized protein</fullName>
    </submittedName>
</protein>
<reference evidence="1" key="1">
    <citation type="submission" date="2019-08" db="EMBL/GenBank/DDBJ databases">
        <authorList>
            <person name="Kucharzyk K."/>
            <person name="Murdoch R.W."/>
            <person name="Higgins S."/>
            <person name="Loffler F."/>
        </authorList>
    </citation>
    <scope>NUCLEOTIDE SEQUENCE</scope>
</reference>
<dbReference type="AlphaFoldDB" id="A0A645C562"/>
<dbReference type="PROSITE" id="PS51257">
    <property type="entry name" value="PROKAR_LIPOPROTEIN"/>
    <property type="match status" value="1"/>
</dbReference>
<sequence length="82" mass="9155">MKTIVSFVSSFFPLTVLSLIFVSCGPDDVKATPVKTFYSDASFDGVIIISSGCKALWNIFSGDESKWADYRPKLVIKHHHEK</sequence>
<gene>
    <name evidence="1" type="ORF">SDC9_119886</name>
</gene>